<evidence type="ECO:0000256" key="1">
    <source>
        <dbReference type="ARBA" id="ARBA00000142"/>
    </source>
</evidence>
<keyword evidence="6 11" id="KW-0949">S-adenosyl-L-methionine</keyword>
<evidence type="ECO:0000256" key="5">
    <source>
        <dbReference type="ARBA" id="ARBA00022679"/>
    </source>
</evidence>
<evidence type="ECO:0000256" key="4">
    <source>
        <dbReference type="ARBA" id="ARBA00022603"/>
    </source>
</evidence>
<dbReference type="PANTHER" id="PTHR23417">
    <property type="entry name" value="3-DEOXY-D-MANNO-OCTULOSONIC-ACID TRANSFERASE/TRNA GUANINE-N 7 - -METHYLTRANSFERASE"/>
    <property type="match status" value="1"/>
</dbReference>
<dbReference type="InterPro" id="IPR029063">
    <property type="entry name" value="SAM-dependent_MTases_sf"/>
</dbReference>
<keyword evidence="3 11" id="KW-0820">tRNA-binding</keyword>
<dbReference type="GO" id="GO:0000049">
    <property type="term" value="F:tRNA binding"/>
    <property type="evidence" value="ECO:0007669"/>
    <property type="project" value="UniProtKB-UniRule"/>
</dbReference>
<dbReference type="GO" id="GO:0106143">
    <property type="term" value="C:tRNA (m7G46) methyltransferase complex"/>
    <property type="evidence" value="ECO:0007669"/>
    <property type="project" value="UniProtKB-ARBA"/>
</dbReference>
<comment type="catalytic activity">
    <reaction evidence="1 11">
        <text>guanosine(46) in tRNA + S-adenosyl-L-methionine = N(7)-methylguanosine(46) in tRNA + S-adenosyl-L-homocysteine</text>
        <dbReference type="Rhea" id="RHEA:42708"/>
        <dbReference type="Rhea" id="RHEA-COMP:10188"/>
        <dbReference type="Rhea" id="RHEA-COMP:10189"/>
        <dbReference type="ChEBI" id="CHEBI:57856"/>
        <dbReference type="ChEBI" id="CHEBI:59789"/>
        <dbReference type="ChEBI" id="CHEBI:74269"/>
        <dbReference type="ChEBI" id="CHEBI:74480"/>
        <dbReference type="EC" id="2.1.1.33"/>
    </reaction>
</comment>
<evidence type="ECO:0000256" key="12">
    <source>
        <dbReference type="SAM" id="MobiDB-lite"/>
    </source>
</evidence>
<feature type="binding site" evidence="11">
    <location>
        <position position="714"/>
    </location>
    <ligand>
        <name>S-adenosyl-L-methionine</name>
        <dbReference type="ChEBI" id="CHEBI:59789"/>
    </ligand>
</feature>
<feature type="active site" evidence="11">
    <location>
        <position position="793"/>
    </location>
</feature>
<dbReference type="Gene3D" id="3.40.50.150">
    <property type="entry name" value="Vaccinia Virus protein VP39"/>
    <property type="match status" value="1"/>
</dbReference>
<comment type="pathway">
    <text evidence="10 11">tRNA modification; N(7)-methylguanine-tRNA biosynthesis.</text>
</comment>
<evidence type="ECO:0000256" key="9">
    <source>
        <dbReference type="ARBA" id="ARBA00023242"/>
    </source>
</evidence>
<dbReference type="InterPro" id="IPR029071">
    <property type="entry name" value="Ubiquitin-like_domsf"/>
</dbReference>
<dbReference type="PROSITE" id="PS51625">
    <property type="entry name" value="SAM_MT_TRMB"/>
    <property type="match status" value="1"/>
</dbReference>
<dbReference type="HAMAP" id="MF_03055">
    <property type="entry name" value="tRNA_methyltr_TrmB_euk"/>
    <property type="match status" value="1"/>
</dbReference>
<keyword evidence="8 11" id="KW-0694">RNA-binding</keyword>
<dbReference type="GO" id="GO:0005634">
    <property type="term" value="C:nucleus"/>
    <property type="evidence" value="ECO:0007669"/>
    <property type="project" value="UniProtKB-SubCell"/>
</dbReference>
<dbReference type="AlphaFoldDB" id="A0A336L8S6"/>
<evidence type="ECO:0000256" key="11">
    <source>
        <dbReference type="HAMAP-Rule" id="MF_03055"/>
    </source>
</evidence>
<protein>
    <recommendedName>
        <fullName evidence="11">tRNA (guanine-N(7)-)-methyltransferase</fullName>
        <ecNumber evidence="11">2.1.1.33</ecNumber>
    </recommendedName>
    <alternativeName>
        <fullName evidence="11">tRNA (guanine(46)-N(7))-methyltransferase</fullName>
    </alternativeName>
    <alternativeName>
        <fullName evidence="11">tRNA(m7G46)-methyltransferase</fullName>
    </alternativeName>
</protein>
<dbReference type="SUPFAM" id="SSF53335">
    <property type="entry name" value="S-adenosyl-L-methionine-dependent methyltransferases"/>
    <property type="match status" value="1"/>
</dbReference>
<evidence type="ECO:0000256" key="8">
    <source>
        <dbReference type="ARBA" id="ARBA00022884"/>
    </source>
</evidence>
<evidence type="ECO:0000256" key="6">
    <source>
        <dbReference type="ARBA" id="ARBA00022691"/>
    </source>
</evidence>
<reference evidence="13" key="1">
    <citation type="submission" date="2018-04" db="EMBL/GenBank/DDBJ databases">
        <authorList>
            <person name="Go L.Y."/>
            <person name="Mitchell J.A."/>
        </authorList>
    </citation>
    <scope>NUCLEOTIDE SEQUENCE</scope>
    <source>
        <tissue evidence="13">Whole organism</tissue>
    </source>
</reference>
<keyword evidence="7 11" id="KW-0819">tRNA processing</keyword>
<evidence type="ECO:0000256" key="7">
    <source>
        <dbReference type="ARBA" id="ARBA00022694"/>
    </source>
</evidence>
<reference evidence="14" key="2">
    <citation type="submission" date="2018-07" db="EMBL/GenBank/DDBJ databases">
        <authorList>
            <person name="Quirk P.G."/>
            <person name="Krulwich T.A."/>
        </authorList>
    </citation>
    <scope>NUCLEOTIDE SEQUENCE</scope>
</reference>
<name>A0A336L8S6_CULSO</name>
<feature type="region of interest" description="Disordered" evidence="12">
    <location>
        <begin position="421"/>
        <end position="458"/>
    </location>
</feature>
<dbReference type="GO" id="GO:0008176">
    <property type="term" value="F:tRNA (guanine(46)-N7)-methyltransferase activity"/>
    <property type="evidence" value="ECO:0007669"/>
    <property type="project" value="UniProtKB-UniRule"/>
</dbReference>
<dbReference type="VEuPathDB" id="VectorBase:CSON001953"/>
<gene>
    <name evidence="13" type="primary">CSON001953</name>
</gene>
<organism evidence="13">
    <name type="scientific">Culicoides sonorensis</name>
    <name type="common">Biting midge</name>
    <dbReference type="NCBI Taxonomy" id="179676"/>
    <lineage>
        <taxon>Eukaryota</taxon>
        <taxon>Metazoa</taxon>
        <taxon>Ecdysozoa</taxon>
        <taxon>Arthropoda</taxon>
        <taxon>Hexapoda</taxon>
        <taxon>Insecta</taxon>
        <taxon>Pterygota</taxon>
        <taxon>Neoptera</taxon>
        <taxon>Endopterygota</taxon>
        <taxon>Diptera</taxon>
        <taxon>Nematocera</taxon>
        <taxon>Chironomoidea</taxon>
        <taxon>Ceratopogonidae</taxon>
        <taxon>Ceratopogoninae</taxon>
        <taxon>Culicoides</taxon>
        <taxon>Monoculicoides</taxon>
    </lineage>
</organism>
<dbReference type="EMBL" id="UFQT01001316">
    <property type="protein sequence ID" value="SSX30006.1"/>
    <property type="molecule type" value="Genomic_DNA"/>
</dbReference>
<evidence type="ECO:0000256" key="10">
    <source>
        <dbReference type="ARBA" id="ARBA00060552"/>
    </source>
</evidence>
<feature type="compositionally biased region" description="Polar residues" evidence="12">
    <location>
        <begin position="444"/>
        <end position="454"/>
    </location>
</feature>
<dbReference type="UniPathway" id="UPA00989"/>
<keyword evidence="5 11" id="KW-0808">Transferase</keyword>
<accession>A0A336L8S6</accession>
<feature type="binding site" evidence="11">
    <location>
        <begin position="737"/>
        <end position="738"/>
    </location>
    <ligand>
        <name>S-adenosyl-L-methionine</name>
        <dbReference type="ChEBI" id="CHEBI:59789"/>
    </ligand>
</feature>
<dbReference type="EC" id="2.1.1.33" evidence="11"/>
<dbReference type="FunFam" id="3.40.50.150:FF:000060">
    <property type="entry name" value="tRNA (guanine-N(7)-)-methyltransferase"/>
    <property type="match status" value="1"/>
</dbReference>
<comment type="function">
    <text evidence="11">Catalyzes the formation of N(7)-methylguanine at position 46 (m7G46) in tRNA.</text>
</comment>
<comment type="subcellular location">
    <subcellularLocation>
        <location evidence="2 11">Nucleus</location>
    </subcellularLocation>
</comment>
<evidence type="ECO:0000313" key="13">
    <source>
        <dbReference type="EMBL" id="SSX10318.1"/>
    </source>
</evidence>
<dbReference type="SUPFAM" id="SSF54236">
    <property type="entry name" value="Ubiquitin-like"/>
    <property type="match status" value="1"/>
</dbReference>
<dbReference type="InterPro" id="IPR003358">
    <property type="entry name" value="tRNA_(Gua-N-7)_MeTrfase_Trmb"/>
</dbReference>
<keyword evidence="9 11" id="KW-0539">Nucleus</keyword>
<evidence type="ECO:0000313" key="14">
    <source>
        <dbReference type="EMBL" id="SSX30006.1"/>
    </source>
</evidence>
<dbReference type="InterPro" id="IPR025763">
    <property type="entry name" value="Trm8_euk"/>
</dbReference>
<dbReference type="EMBL" id="UFQS01001316">
    <property type="protein sequence ID" value="SSX10318.1"/>
    <property type="molecule type" value="Genomic_DNA"/>
</dbReference>
<dbReference type="CDD" id="cd16123">
    <property type="entry name" value="RA_RASSF7_like"/>
    <property type="match status" value="1"/>
</dbReference>
<dbReference type="Gene3D" id="3.10.20.90">
    <property type="entry name" value="Phosphatidylinositol 3-kinase Catalytic Subunit, Chain A, domain 1"/>
    <property type="match status" value="1"/>
</dbReference>
<dbReference type="Pfam" id="PF02390">
    <property type="entry name" value="Methyltransf_4"/>
    <property type="match status" value="1"/>
</dbReference>
<evidence type="ECO:0000256" key="3">
    <source>
        <dbReference type="ARBA" id="ARBA00022555"/>
    </source>
</evidence>
<sequence>MPPYTVLVGHISVVLDTRLNKIIKSDYIPRLGCPISVHVQPKMAPQNSTLIHEDVTSRQDNDIASVSSVTSSSKAQSAKFMQDLVSNYSPILRPKSAGEHHVQRTRQHYYVESVPILDMIVAGNDYLGPYSDDLNSSWYGDDDHHDNEDEEQEIPIWIRDEPRFISGITSITTCNDVIAALINDEISNGQYTSIEGIRLSVNDYVITERWRDVESELEGDTQILPLWREWGRAQKEVRFKLKINKRKLQEMKTKKIEKKLDKKEKMTMVTKLMRRVLKQGDYIQKHLFVLKDKKDDLKPNRYNKNSYNKKLFYENYLARNSNGTLSTVVPSVCSSIERLYCKCCGNQNVLSNKKGQKLNITDNLRVRPCPEPKLLENVSLEPLDEKLRNGHTFEDNVRTDDELLLVIENKEYIDEKSEIKHVDNDSGNGSIGKSIEDKHETVESDNSSNFTDPITVTPKRKHKSIRDFNALRKHSLNNRKMFDGINVEFPELMDFPVFDEKQYRKSNKNRADKFDGIRFEIMLKMSEMKQLLIREEMLLTQIQMKCAKYRAENELYNSRMHVADLHVDEIQKNLEVCAQEIIENEHELFRTKLEVEQKANVLHELKTLLEMHDKEEEQLKAKIVSDQKLQEMDDDKKHDFPHRRRLSPIMEVDTINEVHEEIEYPRKRHYRQRAHANPISDHVFDYPVRPQEMNWHPHYPSMKETSKVEFADIGCGYGGFLVTLGETFPDKYAVGMEIRVKVSDFVVDRIKALRALHPGKYQNIACIRTNVMKYLVNYFQKAQLSKIFFLYPDPHFKKAKHKWRIISTSLLSEYAYCLKSGGLLYTVTDVKDLHDWMCLHIEAHPLFVKLTQEEMENDILYDKLPDSSEEGQKVTRNKGERWIAIYRRI</sequence>
<keyword evidence="4 11" id="KW-0489">Methyltransferase</keyword>
<proteinExistence type="inferred from homology"/>
<comment type="similarity">
    <text evidence="11">Belongs to the class I-like SAM-binding methyltransferase superfamily. TrmB family.</text>
</comment>
<feature type="binding site" evidence="11">
    <location>
        <begin position="770"/>
        <end position="771"/>
    </location>
    <ligand>
        <name>S-adenosyl-L-methionine</name>
        <dbReference type="ChEBI" id="CHEBI:59789"/>
    </ligand>
</feature>
<dbReference type="NCBIfam" id="TIGR00091">
    <property type="entry name" value="tRNA (guanosine(46)-N7)-methyltransferase TrmB"/>
    <property type="match status" value="1"/>
</dbReference>
<feature type="binding site" evidence="11">
    <location>
        <begin position="868"/>
        <end position="870"/>
    </location>
    <ligand>
        <name>S-adenosyl-L-methionine</name>
        <dbReference type="ChEBI" id="CHEBI:59789"/>
    </ligand>
</feature>
<feature type="binding site" evidence="11">
    <location>
        <position position="790"/>
    </location>
    <ligand>
        <name>S-adenosyl-L-methionine</name>
        <dbReference type="ChEBI" id="CHEBI:59789"/>
    </ligand>
</feature>
<dbReference type="CDD" id="cd02440">
    <property type="entry name" value="AdoMet_MTases"/>
    <property type="match status" value="1"/>
</dbReference>
<dbReference type="PANTHER" id="PTHR23417:SF16">
    <property type="entry name" value="TRNA (GUANINE-N(7)-)-METHYLTRANSFERASE"/>
    <property type="match status" value="1"/>
</dbReference>
<evidence type="ECO:0000256" key="2">
    <source>
        <dbReference type="ARBA" id="ARBA00004123"/>
    </source>
</evidence>